<organism evidence="1 2">
    <name type="scientific">Rheinheimera soli</name>
    <dbReference type="NCBI Taxonomy" id="443616"/>
    <lineage>
        <taxon>Bacteria</taxon>
        <taxon>Pseudomonadati</taxon>
        <taxon>Pseudomonadota</taxon>
        <taxon>Gammaproteobacteria</taxon>
        <taxon>Chromatiales</taxon>
        <taxon>Chromatiaceae</taxon>
        <taxon>Rheinheimera</taxon>
    </lineage>
</organism>
<gene>
    <name evidence="1" type="ORF">J2W69_001115</name>
</gene>
<dbReference type="RefSeq" id="WP_310275410.1">
    <property type="nucleotide sequence ID" value="NZ_JAVDWR010000002.1"/>
</dbReference>
<evidence type="ECO:0000313" key="2">
    <source>
        <dbReference type="Proteomes" id="UP001257909"/>
    </source>
</evidence>
<name>A0ABU1VWS5_9GAMM</name>
<dbReference type="Proteomes" id="UP001257909">
    <property type="component" value="Unassembled WGS sequence"/>
</dbReference>
<protein>
    <submittedName>
        <fullName evidence="1">Uncharacterized protein</fullName>
    </submittedName>
</protein>
<comment type="caution">
    <text evidence="1">The sequence shown here is derived from an EMBL/GenBank/DDBJ whole genome shotgun (WGS) entry which is preliminary data.</text>
</comment>
<dbReference type="EMBL" id="JAVDWR010000002">
    <property type="protein sequence ID" value="MDR7120186.1"/>
    <property type="molecule type" value="Genomic_DNA"/>
</dbReference>
<sequence>MQEIEKIEHRLREINRLKLKLTFGNVPAFYHAVATSLGMAEGMLKYGFENSLDILTNQRNWNLNYLCGSEDAAGQIICPNKPRLSVYKVFTQHGFEIHCLPWKAAREFDFELANHPQMDFRFWRPTSMKTVFRIAGLHSFIKMYFEHGDEADLQLIRCAHNIAEEFVERLVPQFNTQKVFGVTIQNFFDFAEMKFKSGEEIYLPKVYALQE</sequence>
<accession>A0ABU1VWS5</accession>
<evidence type="ECO:0000313" key="1">
    <source>
        <dbReference type="EMBL" id="MDR7120186.1"/>
    </source>
</evidence>
<reference evidence="1 2" key="1">
    <citation type="submission" date="2023-07" db="EMBL/GenBank/DDBJ databases">
        <title>Sorghum-associated microbial communities from plants grown in Nebraska, USA.</title>
        <authorList>
            <person name="Schachtman D."/>
        </authorList>
    </citation>
    <scope>NUCLEOTIDE SEQUENCE [LARGE SCALE GENOMIC DNA]</scope>
    <source>
        <strain evidence="1 2">4138</strain>
    </source>
</reference>
<keyword evidence="2" id="KW-1185">Reference proteome</keyword>
<proteinExistence type="predicted"/>